<sequence>MNSTNTITIKAYDDEEHSSKGTVTLPLRVGLVTKDVVCQVLDLDLTYNILLGRPWIHEMSAVSSTYHRCIKFPHNAVEATVKADPNPFIYCNNLCPRSDITILVNQEAIPSSTYVDPKSLKDSTSKQSELKEEFKIKDMGCGEYIFHVDQLPLSPKLFT</sequence>
<evidence type="ECO:0000313" key="1">
    <source>
        <dbReference type="EMBL" id="GLJ58136.1"/>
    </source>
</evidence>
<proteinExistence type="predicted"/>
<dbReference type="Proteomes" id="UP001234787">
    <property type="component" value="Unassembled WGS sequence"/>
</dbReference>
<dbReference type="EMBL" id="BSEH01000285">
    <property type="protein sequence ID" value="GLJ58136.1"/>
    <property type="molecule type" value="Genomic_DNA"/>
</dbReference>
<accession>A0AAD3RQH3</accession>
<evidence type="ECO:0000313" key="2">
    <source>
        <dbReference type="Proteomes" id="UP001234787"/>
    </source>
</evidence>
<protein>
    <submittedName>
        <fullName evidence="1">Uncharacterized protein</fullName>
    </submittedName>
</protein>
<comment type="caution">
    <text evidence="1">The sequence shown here is derived from an EMBL/GenBank/DDBJ whole genome shotgun (WGS) entry which is preliminary data.</text>
</comment>
<name>A0AAD3RQH3_CRYJA</name>
<organism evidence="1 2">
    <name type="scientific">Cryptomeria japonica</name>
    <name type="common">Japanese cedar</name>
    <name type="synonym">Cupressus japonica</name>
    <dbReference type="NCBI Taxonomy" id="3369"/>
    <lineage>
        <taxon>Eukaryota</taxon>
        <taxon>Viridiplantae</taxon>
        <taxon>Streptophyta</taxon>
        <taxon>Embryophyta</taxon>
        <taxon>Tracheophyta</taxon>
        <taxon>Spermatophyta</taxon>
        <taxon>Pinopsida</taxon>
        <taxon>Pinidae</taxon>
        <taxon>Conifers II</taxon>
        <taxon>Cupressales</taxon>
        <taxon>Cupressaceae</taxon>
        <taxon>Cryptomeria</taxon>
    </lineage>
</organism>
<gene>
    <name evidence="1" type="ORF">SUGI_1421170</name>
</gene>
<dbReference type="PANTHER" id="PTHR33240:SF15">
    <property type="entry name" value="GAG-PRO-LIKE PROTEIN"/>
    <property type="match status" value="1"/>
</dbReference>
<keyword evidence="2" id="KW-1185">Reference proteome</keyword>
<dbReference type="PANTHER" id="PTHR33240">
    <property type="entry name" value="OS08G0508500 PROTEIN"/>
    <property type="match status" value="1"/>
</dbReference>
<reference evidence="1" key="1">
    <citation type="submission" date="2022-12" db="EMBL/GenBank/DDBJ databases">
        <title>Chromosome-Level Genome Assembly of Japanese Cedar (Cryptomeriajaponica D. Don).</title>
        <authorList>
            <person name="Fujino T."/>
            <person name="Yamaguchi K."/>
            <person name="Yokoyama T."/>
            <person name="Hamanaka T."/>
            <person name="Harazono Y."/>
            <person name="Kamada H."/>
            <person name="Kobayashi W."/>
            <person name="Ujino-Ihara T."/>
            <person name="Uchiyama K."/>
            <person name="Matsumoto A."/>
            <person name="Izuno A."/>
            <person name="Tsumura Y."/>
            <person name="Toyoda A."/>
            <person name="Shigenobu S."/>
            <person name="Moriguchi Y."/>
            <person name="Ueno S."/>
            <person name="Kasahara M."/>
        </authorList>
    </citation>
    <scope>NUCLEOTIDE SEQUENCE</scope>
</reference>
<dbReference type="AlphaFoldDB" id="A0AAD3RQH3"/>